<feature type="coiled-coil region" evidence="1">
    <location>
        <begin position="390"/>
        <end position="457"/>
    </location>
</feature>
<dbReference type="SUPFAM" id="SSF52540">
    <property type="entry name" value="P-loop containing nucleoside triphosphate hydrolases"/>
    <property type="match status" value="1"/>
</dbReference>
<feature type="coiled-coil region" evidence="1">
    <location>
        <begin position="630"/>
        <end position="727"/>
    </location>
</feature>
<keyword evidence="2" id="KW-1133">Transmembrane helix</keyword>
<name>A0ABT9ZSK4_9BACI</name>
<evidence type="ECO:0000313" key="5">
    <source>
        <dbReference type="Proteomes" id="UP001230005"/>
    </source>
</evidence>
<protein>
    <submittedName>
        <fullName evidence="4">Uncharacterized protein YhaN</fullName>
    </submittedName>
</protein>
<dbReference type="Gene3D" id="3.40.50.300">
    <property type="entry name" value="P-loop containing nucleotide triphosphate hydrolases"/>
    <property type="match status" value="2"/>
</dbReference>
<evidence type="ECO:0000259" key="3">
    <source>
        <dbReference type="Pfam" id="PF13514"/>
    </source>
</evidence>
<sequence length="1001" mass="118079">MKIVNVHIYGYGKWKDQSWELSEDGVQLFFGENESGKSTFMSFIKAILFGFPKKSDNQYIPVDTDSYGGTIKLLSEQFGEVVVERVKGRKVSGEVTVYFHDGTSGGEEELAKVLDDIDQTTFQGIFHFDLDGLNGIDKMTPEELNQFLYDTGLGGGQSISAIEKKINVDMEKLYKPRGKKTEMNLLLKEMEGKERDIHQWEERIDRYEELTSLIKQKEENIKDNKNQQAVLQERIKKMEKYEMIVPLAKAWEEKRLQLLEEKEIQDFPENGLERMDRFEERLLEKKSNLRDGKVKEKLLREKYEALTEHSPDIIHRAKEYISEYELYSHRQKELNDFRVEKDHLTKRMESMERDWNGSSIVSFMEIPFQPFMKNKLYHIKERDLVENQEERAVQRDLERVNKNINELMGQIKENNLDLLADEEILQLEEKLSKVKGKQQLLDEKATLVEQLQYMQKQHRIMRQRDKQTEYIFFILTIVFTGLAIFVLPEIILALSIVLLSILSCGMGIQKRLASKKWDKEMKRDASILKEKIKKIEDIISSNNMEEGEQLNKILFYQREKQLNQQQLKYQLGELYIKKGNLEEDLEIIRKNRGEISIELSEWCTQFSLPQDEDYLYYEGLLDTLEEWNKIHEQREQIQAKMDRMERIQHEFSNKVKELIRELKPTILEDQTLQRSIELLIQFLNEVERTERRRSSVQEQISNCKETISKFQVEIEDIMGEMEELLRKAAVSSLEDYRKKGAANERYQRLQGEYKQLWLQMKLIIRNEEELSQTVPLLLDGELKPIYELSNLKGQLIELDTANEETYKDLAAIKKELSVLVEDGTYEEVLQEFTQMKEELNSLGKKWAVLSISKHIIQEVKRMYEQEKQPAVIKEAEVLFSSMTNGEYRKLFAPLGEERFILERHDGVRFDPAQLSRGTCELLYLAFRFALAKKFPKKEAFPLVMDEALVNIDRSRRKQVLKLVEDISQYRQVLFFTCHNHIRKEMNGNLLTLPESGVLPRL</sequence>
<dbReference type="PANTHER" id="PTHR41259">
    <property type="entry name" value="DOUBLE-STRAND BREAK REPAIR RAD50 ATPASE, PUTATIVE-RELATED"/>
    <property type="match status" value="1"/>
</dbReference>
<keyword evidence="1" id="KW-0175">Coiled coil</keyword>
<dbReference type="InterPro" id="IPR027417">
    <property type="entry name" value="P-loop_NTPase"/>
</dbReference>
<evidence type="ECO:0000256" key="1">
    <source>
        <dbReference type="SAM" id="Coils"/>
    </source>
</evidence>
<dbReference type="RefSeq" id="WP_307323830.1">
    <property type="nucleotide sequence ID" value="NZ_JAUSUG010000005.1"/>
</dbReference>
<evidence type="ECO:0000256" key="2">
    <source>
        <dbReference type="SAM" id="Phobius"/>
    </source>
</evidence>
<organism evidence="4 5">
    <name type="scientific">Evansella vedderi</name>
    <dbReference type="NCBI Taxonomy" id="38282"/>
    <lineage>
        <taxon>Bacteria</taxon>
        <taxon>Bacillati</taxon>
        <taxon>Bacillota</taxon>
        <taxon>Bacilli</taxon>
        <taxon>Bacillales</taxon>
        <taxon>Bacillaceae</taxon>
        <taxon>Evansella</taxon>
    </lineage>
</organism>
<keyword evidence="5" id="KW-1185">Reference proteome</keyword>
<accession>A0ABT9ZSK4</accession>
<reference evidence="4 5" key="1">
    <citation type="submission" date="2023-07" db="EMBL/GenBank/DDBJ databases">
        <title>Genomic Encyclopedia of Type Strains, Phase IV (KMG-IV): sequencing the most valuable type-strain genomes for metagenomic binning, comparative biology and taxonomic classification.</title>
        <authorList>
            <person name="Goeker M."/>
        </authorList>
    </citation>
    <scope>NUCLEOTIDE SEQUENCE [LARGE SCALE GENOMIC DNA]</scope>
    <source>
        <strain evidence="4 5">DSM 9768</strain>
    </source>
</reference>
<keyword evidence="2" id="KW-0812">Transmembrane</keyword>
<keyword evidence="2" id="KW-0472">Membrane</keyword>
<gene>
    <name evidence="4" type="ORF">J2S74_001582</name>
</gene>
<dbReference type="Proteomes" id="UP001230005">
    <property type="component" value="Unassembled WGS sequence"/>
</dbReference>
<dbReference type="Pfam" id="PF13514">
    <property type="entry name" value="AAA_27"/>
    <property type="match status" value="1"/>
</dbReference>
<feature type="transmembrane region" description="Helical" evidence="2">
    <location>
        <begin position="470"/>
        <end position="487"/>
    </location>
</feature>
<feature type="domain" description="YhaN AAA" evidence="3">
    <location>
        <begin position="1"/>
        <end position="199"/>
    </location>
</feature>
<comment type="caution">
    <text evidence="4">The sequence shown here is derived from an EMBL/GenBank/DDBJ whole genome shotgun (WGS) entry which is preliminary data.</text>
</comment>
<dbReference type="PANTHER" id="PTHR41259:SF1">
    <property type="entry name" value="DOUBLE-STRAND BREAK REPAIR RAD50 ATPASE, PUTATIVE-RELATED"/>
    <property type="match status" value="1"/>
</dbReference>
<proteinExistence type="predicted"/>
<dbReference type="EMBL" id="JAUSUG010000005">
    <property type="protein sequence ID" value="MDQ0254207.1"/>
    <property type="molecule type" value="Genomic_DNA"/>
</dbReference>
<dbReference type="InterPro" id="IPR038734">
    <property type="entry name" value="YhaN_AAA"/>
</dbReference>
<feature type="coiled-coil region" evidence="1">
    <location>
        <begin position="183"/>
        <end position="234"/>
    </location>
</feature>
<evidence type="ECO:0000313" key="4">
    <source>
        <dbReference type="EMBL" id="MDQ0254207.1"/>
    </source>
</evidence>